<keyword evidence="3" id="KW-1185">Reference proteome</keyword>
<dbReference type="PANTHER" id="PTHR46599">
    <property type="entry name" value="PIGGYBAC TRANSPOSABLE ELEMENT-DERIVED PROTEIN 4"/>
    <property type="match status" value="1"/>
</dbReference>
<dbReference type="EMBL" id="VUJU01003535">
    <property type="protein sequence ID" value="KAF0757587.1"/>
    <property type="molecule type" value="Genomic_DNA"/>
</dbReference>
<dbReference type="AlphaFoldDB" id="A0A6G0YKW5"/>
<dbReference type="PANTHER" id="PTHR46599:SF3">
    <property type="entry name" value="PIGGYBAC TRANSPOSABLE ELEMENT-DERIVED PROTEIN 4"/>
    <property type="match status" value="1"/>
</dbReference>
<evidence type="ECO:0000259" key="1">
    <source>
        <dbReference type="Pfam" id="PF13843"/>
    </source>
</evidence>
<dbReference type="Pfam" id="PF13843">
    <property type="entry name" value="DDE_Tnp_1_7"/>
    <property type="match status" value="2"/>
</dbReference>
<dbReference type="Proteomes" id="UP000478052">
    <property type="component" value="Unassembled WGS sequence"/>
</dbReference>
<evidence type="ECO:0000313" key="2">
    <source>
        <dbReference type="EMBL" id="KAF0757587.1"/>
    </source>
</evidence>
<evidence type="ECO:0000313" key="3">
    <source>
        <dbReference type="Proteomes" id="UP000478052"/>
    </source>
</evidence>
<feature type="domain" description="PiggyBac transposable element-derived protein" evidence="1">
    <location>
        <begin position="342"/>
        <end position="475"/>
    </location>
</feature>
<feature type="domain" description="PiggyBac transposable element-derived protein" evidence="1">
    <location>
        <begin position="115"/>
        <end position="184"/>
    </location>
</feature>
<dbReference type="OrthoDB" id="6602143at2759"/>
<proteinExistence type="predicted"/>
<gene>
    <name evidence="2" type="ORF">FWK35_00004436</name>
</gene>
<sequence>MALTDKEIDNISIDSDFEFSDFTSDSEIDDSDADLILSMSQVKSSSVDNNDKPIIQIPAVRKPRGRPKQNTAMTLPSTSRVWRTDDGKINNYLFNPDCEVVGLNTDLIDVLLEGTPFDFFKLIIDDKIILKLVKETNIYADKKLNSSNFSTKSRLSKSTNTNLEEMHNWLGLFLWMGSVQLPEVGTNLRKSIVKLGSMQRVPPLTITSAYKTASTNCLTAVAGELPLDLKIKDLLAKGKLKKGECSHTEYTESLTILLNTWQNRYMASDKSEWTKKMIPSTLQSMSTLRLWPTCYYRCKRTEKFRNQLIQALEEQGNKWPPEDGGVPKVKENYEALRRFANQSVELAELLGNRNTYCIGTLRSNRKLNPKEGRNYKLQKGQCFSLRSDSNVMVMKWKDKRDIYMCSTKTTNGMVDVVKRNTISQKPETILMYNKGKGCIDLSDQKASYSNPLFRSMKWYRKVLTDILLNTGVVNAACLFNLTTNSTINITSFRSSLVSALIMKTTIVNSLSAITHKLEKCGRKYNTNKTFNKSSTRNCGFEEAVETLLINIFVAGQLVEIEKRWPGPEELVKSI</sequence>
<comment type="caution">
    <text evidence="2">The sequence shown here is derived from an EMBL/GenBank/DDBJ whole genome shotgun (WGS) entry which is preliminary data.</text>
</comment>
<protein>
    <submittedName>
        <fullName evidence="2">PiggyBac transposable element-derived protein 4-like</fullName>
    </submittedName>
</protein>
<reference evidence="2 3" key="1">
    <citation type="submission" date="2019-08" db="EMBL/GenBank/DDBJ databases">
        <title>Whole genome of Aphis craccivora.</title>
        <authorList>
            <person name="Voronova N.V."/>
            <person name="Shulinski R.S."/>
            <person name="Bandarenka Y.V."/>
            <person name="Zhorov D.G."/>
            <person name="Warner D."/>
        </authorList>
    </citation>
    <scope>NUCLEOTIDE SEQUENCE [LARGE SCALE GENOMIC DNA]</scope>
    <source>
        <strain evidence="2">180601</strain>
        <tissue evidence="2">Whole Body</tissue>
    </source>
</reference>
<name>A0A6G0YKW5_APHCR</name>
<accession>A0A6G0YKW5</accession>
<dbReference type="InterPro" id="IPR029526">
    <property type="entry name" value="PGBD"/>
</dbReference>
<organism evidence="2 3">
    <name type="scientific">Aphis craccivora</name>
    <name type="common">Cowpea aphid</name>
    <dbReference type="NCBI Taxonomy" id="307492"/>
    <lineage>
        <taxon>Eukaryota</taxon>
        <taxon>Metazoa</taxon>
        <taxon>Ecdysozoa</taxon>
        <taxon>Arthropoda</taxon>
        <taxon>Hexapoda</taxon>
        <taxon>Insecta</taxon>
        <taxon>Pterygota</taxon>
        <taxon>Neoptera</taxon>
        <taxon>Paraneoptera</taxon>
        <taxon>Hemiptera</taxon>
        <taxon>Sternorrhyncha</taxon>
        <taxon>Aphidomorpha</taxon>
        <taxon>Aphidoidea</taxon>
        <taxon>Aphididae</taxon>
        <taxon>Aphidini</taxon>
        <taxon>Aphis</taxon>
        <taxon>Aphis</taxon>
    </lineage>
</organism>